<keyword evidence="3" id="KW-1185">Reference proteome</keyword>
<organism evidence="2 3">
    <name type="scientific">Porphyra umbilicalis</name>
    <name type="common">Purple laver</name>
    <name type="synonym">Red alga</name>
    <dbReference type="NCBI Taxonomy" id="2786"/>
    <lineage>
        <taxon>Eukaryota</taxon>
        <taxon>Rhodophyta</taxon>
        <taxon>Bangiophyceae</taxon>
        <taxon>Bangiales</taxon>
        <taxon>Bangiaceae</taxon>
        <taxon>Porphyra</taxon>
    </lineage>
</organism>
<evidence type="ECO:0000256" key="1">
    <source>
        <dbReference type="SAM" id="MobiDB-lite"/>
    </source>
</evidence>
<proteinExistence type="predicted"/>
<feature type="compositionally biased region" description="Basic residues" evidence="1">
    <location>
        <begin position="49"/>
        <end position="72"/>
    </location>
</feature>
<sequence>MGAGGGGGASCRRRRVWRRPRRSSPVGGSGGGFSRRPAAPAAAPTGRRPWPRAGRRRSVWHGRRPWRRRRRGGGGTDGKRTRVLRDGGLVASTVHAAAPSRPPHGRPGRRAATCACRCGRRNAPPRAARTLPAGCHAPPAGRLRRGAAGTDAAGGPHPRTQGAAAGTGCHQLANRWHPVPPARSGRRVTGTPFACRDAARTGRTCT</sequence>
<feature type="region of interest" description="Disordered" evidence="1">
    <location>
        <begin position="129"/>
        <end position="165"/>
    </location>
</feature>
<dbReference type="Proteomes" id="UP000218209">
    <property type="component" value="Unassembled WGS sequence"/>
</dbReference>
<evidence type="ECO:0000313" key="2">
    <source>
        <dbReference type="EMBL" id="OSX80189.1"/>
    </source>
</evidence>
<feature type="compositionally biased region" description="Low complexity" evidence="1">
    <location>
        <begin position="34"/>
        <end position="48"/>
    </location>
</feature>
<name>A0A1X6PH28_PORUM</name>
<dbReference type="EMBL" id="KV918779">
    <property type="protein sequence ID" value="OSX80189.1"/>
    <property type="molecule type" value="Genomic_DNA"/>
</dbReference>
<feature type="compositionally biased region" description="Basic residues" evidence="1">
    <location>
        <begin position="11"/>
        <end position="22"/>
    </location>
</feature>
<evidence type="ECO:0000313" key="3">
    <source>
        <dbReference type="Proteomes" id="UP000218209"/>
    </source>
</evidence>
<reference evidence="2 3" key="1">
    <citation type="submission" date="2017-03" db="EMBL/GenBank/DDBJ databases">
        <title>WGS assembly of Porphyra umbilicalis.</title>
        <authorList>
            <person name="Brawley S.H."/>
            <person name="Blouin N.A."/>
            <person name="Ficko-Blean E."/>
            <person name="Wheeler G.L."/>
            <person name="Lohr M."/>
            <person name="Goodson H.V."/>
            <person name="Jenkins J.W."/>
            <person name="Blaby-Haas C.E."/>
            <person name="Helliwell K.E."/>
            <person name="Chan C."/>
            <person name="Marriage T."/>
            <person name="Bhattacharya D."/>
            <person name="Klein A.S."/>
            <person name="Badis Y."/>
            <person name="Brodie J."/>
            <person name="Cao Y."/>
            <person name="Collen J."/>
            <person name="Dittami S.M."/>
            <person name="Gachon C.M."/>
            <person name="Green B.R."/>
            <person name="Karpowicz S."/>
            <person name="Kim J.W."/>
            <person name="Kudahl U."/>
            <person name="Lin S."/>
            <person name="Michel G."/>
            <person name="Mittag M."/>
            <person name="Olson B.J."/>
            <person name="Pangilinan J."/>
            <person name="Peng Y."/>
            <person name="Qiu H."/>
            <person name="Shu S."/>
            <person name="Singer J.T."/>
            <person name="Smith A.G."/>
            <person name="Sprecher B.N."/>
            <person name="Wagner V."/>
            <person name="Wang W."/>
            <person name="Wang Z.-Y."/>
            <person name="Yan J."/>
            <person name="Yarish C."/>
            <person name="Zoeuner-Riek S."/>
            <person name="Zhuang Y."/>
            <person name="Zou Y."/>
            <person name="Lindquist E.A."/>
            <person name="Grimwood J."/>
            <person name="Barry K."/>
            <person name="Rokhsar D.S."/>
            <person name="Schmutz J."/>
            <person name="Stiller J.W."/>
            <person name="Grossman A.R."/>
            <person name="Prochnik S.E."/>
        </authorList>
    </citation>
    <scope>NUCLEOTIDE SEQUENCE [LARGE SCALE GENOMIC DNA]</scope>
    <source>
        <strain evidence="2">4086291</strain>
    </source>
</reference>
<feature type="region of interest" description="Disordered" evidence="1">
    <location>
        <begin position="1"/>
        <end position="82"/>
    </location>
</feature>
<dbReference type="AlphaFoldDB" id="A0A1X6PH28"/>
<feature type="compositionally biased region" description="Low complexity" evidence="1">
    <location>
        <begin position="137"/>
        <end position="156"/>
    </location>
</feature>
<accession>A0A1X6PH28</accession>
<gene>
    <name evidence="2" type="ORF">BU14_0057s0010</name>
</gene>
<protein>
    <submittedName>
        <fullName evidence="2">Uncharacterized protein</fullName>
    </submittedName>
</protein>